<reference evidence="7" key="2">
    <citation type="submission" date="2023-05" db="EMBL/GenBank/DDBJ databases">
        <authorList>
            <consortium name="Lawrence Berkeley National Laboratory"/>
            <person name="Steindorff A."/>
            <person name="Hensen N."/>
            <person name="Bonometti L."/>
            <person name="Westerberg I."/>
            <person name="Brannstrom I.O."/>
            <person name="Guillou S."/>
            <person name="Cros-Aarteil S."/>
            <person name="Calhoun S."/>
            <person name="Haridas S."/>
            <person name="Kuo A."/>
            <person name="Mondo S."/>
            <person name="Pangilinan J."/>
            <person name="Riley R."/>
            <person name="Labutti K."/>
            <person name="Andreopoulos B."/>
            <person name="Lipzen A."/>
            <person name="Chen C."/>
            <person name="Yanf M."/>
            <person name="Daum C."/>
            <person name="Ng V."/>
            <person name="Clum A."/>
            <person name="Ohm R."/>
            <person name="Martin F."/>
            <person name="Silar P."/>
            <person name="Natvig D."/>
            <person name="Lalanne C."/>
            <person name="Gautier V."/>
            <person name="Ament-Velasquez S.L."/>
            <person name="Kruys A."/>
            <person name="Hutchinson M.I."/>
            <person name="Powell A.J."/>
            <person name="Barry K."/>
            <person name="Miller A.N."/>
            <person name="Grigoriev I.V."/>
            <person name="Debuchy R."/>
            <person name="Gladieux P."/>
            <person name="Thoren M.H."/>
            <person name="Johannesson H."/>
        </authorList>
    </citation>
    <scope>NUCLEOTIDE SEQUENCE</scope>
    <source>
        <strain evidence="7">PSN293</strain>
    </source>
</reference>
<dbReference type="Gene3D" id="2.60.120.200">
    <property type="match status" value="1"/>
</dbReference>
<dbReference type="GO" id="GO:0004553">
    <property type="term" value="F:hydrolase activity, hydrolyzing O-glycosyl compounds"/>
    <property type="evidence" value="ECO:0007669"/>
    <property type="project" value="InterPro"/>
</dbReference>
<keyword evidence="5" id="KW-0732">Signal</keyword>
<dbReference type="SUPFAM" id="SSF49899">
    <property type="entry name" value="Concanavalin A-like lectins/glucanases"/>
    <property type="match status" value="1"/>
</dbReference>
<dbReference type="InterPro" id="IPR041542">
    <property type="entry name" value="GH43_C2"/>
</dbReference>
<gene>
    <name evidence="7" type="ORF">QBC37DRAFT_343078</name>
</gene>
<evidence type="ECO:0000313" key="8">
    <source>
        <dbReference type="Proteomes" id="UP001301769"/>
    </source>
</evidence>
<evidence type="ECO:0000256" key="1">
    <source>
        <dbReference type="ARBA" id="ARBA00009865"/>
    </source>
</evidence>
<dbReference type="InterPro" id="IPR013320">
    <property type="entry name" value="ConA-like_dom_sf"/>
</dbReference>
<dbReference type="GO" id="GO:0005975">
    <property type="term" value="P:carbohydrate metabolic process"/>
    <property type="evidence" value="ECO:0007669"/>
    <property type="project" value="InterPro"/>
</dbReference>
<evidence type="ECO:0000256" key="4">
    <source>
        <dbReference type="RuleBase" id="RU361187"/>
    </source>
</evidence>
<dbReference type="InterPro" id="IPR006710">
    <property type="entry name" value="Glyco_hydro_43"/>
</dbReference>
<accession>A0AAN7BAH1</accession>
<dbReference type="InterPro" id="IPR051795">
    <property type="entry name" value="Glycosyl_Hydrlase_43"/>
</dbReference>
<dbReference type="EMBL" id="MU858101">
    <property type="protein sequence ID" value="KAK4213940.1"/>
    <property type="molecule type" value="Genomic_DNA"/>
</dbReference>
<evidence type="ECO:0000256" key="5">
    <source>
        <dbReference type="SAM" id="SignalP"/>
    </source>
</evidence>
<dbReference type="SUPFAM" id="SSF75005">
    <property type="entry name" value="Arabinanase/levansucrase/invertase"/>
    <property type="match status" value="1"/>
</dbReference>
<dbReference type="Pfam" id="PF04616">
    <property type="entry name" value="Glyco_hydro_43"/>
    <property type="match status" value="1"/>
</dbReference>
<proteinExistence type="inferred from homology"/>
<name>A0AAN7BAH1_9PEZI</name>
<dbReference type="PANTHER" id="PTHR42812:SF15">
    <property type="entry name" value="HYDROLASE, PUTATIVE (AFU_ORTHOLOGUE AFUA_2G00930)-RELATED"/>
    <property type="match status" value="1"/>
</dbReference>
<dbReference type="CDD" id="cd09001">
    <property type="entry name" value="GH43_FsAxh1-like"/>
    <property type="match status" value="1"/>
</dbReference>
<dbReference type="Pfam" id="PF17851">
    <property type="entry name" value="GH43_C2"/>
    <property type="match status" value="1"/>
</dbReference>
<evidence type="ECO:0000256" key="2">
    <source>
        <dbReference type="ARBA" id="ARBA00022801"/>
    </source>
</evidence>
<dbReference type="AlphaFoldDB" id="A0AAN7BAH1"/>
<keyword evidence="3 4" id="KW-0326">Glycosidase</keyword>
<sequence>MKGLYQVAAALAASPLVLSVPNTNPLTPRATTFNNPVLWQDHPDLDVFRVGDVFYYSSSTFAYSPGAPVLKSYDLVNWEPVSHSVPELNFGSKYNLNGTGSAYVKGIWASSLRYRASNDKFYWMGCVEGKTHIWTSPGNGAAKNKGEVSNWNWTSNPPINSCYYDCGILVDDDDTMYVVYGNTDISVAQLSADGLKQVKSQSVYKHSGETIEGSRMYKINGYYYIFVTRPASAEYVLRSKSVWGPYTMKTILSNIKGPLSSAGVAHQGGIVGTADNKWYYAAFLDAYPGGRIPVLAPITWTSDGWPQLVTDNGSWGKSYPMPVQTTKTVASPLGTDEFKGTSLSHEWEWNHNPDKTKFRLLGGADGGLVLQTADVTNDLFAARNTLTHRIMGPKSSGTFRLDISKMKDGDRAGAVLFRDRAAYIGIHKDGETSTIVMVNGLTLSEDNWSTTGRGNVAARGPNVGAGTGEVWFRITADITPAFGTNTERTTSFAYSIDGGRTYANLGPAFGMSNSWRYFTGYRFGVFNFATKAKGGEVTVKSFGMQLV</sequence>
<comment type="caution">
    <text evidence="7">The sequence shown here is derived from an EMBL/GenBank/DDBJ whole genome shotgun (WGS) entry which is preliminary data.</text>
</comment>
<evidence type="ECO:0000313" key="7">
    <source>
        <dbReference type="EMBL" id="KAK4213940.1"/>
    </source>
</evidence>
<dbReference type="Proteomes" id="UP001301769">
    <property type="component" value="Unassembled WGS sequence"/>
</dbReference>
<reference evidence="7" key="1">
    <citation type="journal article" date="2023" name="Mol. Phylogenet. Evol.">
        <title>Genome-scale phylogeny and comparative genomics of the fungal order Sordariales.</title>
        <authorList>
            <person name="Hensen N."/>
            <person name="Bonometti L."/>
            <person name="Westerberg I."/>
            <person name="Brannstrom I.O."/>
            <person name="Guillou S."/>
            <person name="Cros-Aarteil S."/>
            <person name="Calhoun S."/>
            <person name="Haridas S."/>
            <person name="Kuo A."/>
            <person name="Mondo S."/>
            <person name="Pangilinan J."/>
            <person name="Riley R."/>
            <person name="LaButti K."/>
            <person name="Andreopoulos B."/>
            <person name="Lipzen A."/>
            <person name="Chen C."/>
            <person name="Yan M."/>
            <person name="Daum C."/>
            <person name="Ng V."/>
            <person name="Clum A."/>
            <person name="Steindorff A."/>
            <person name="Ohm R.A."/>
            <person name="Martin F."/>
            <person name="Silar P."/>
            <person name="Natvig D.O."/>
            <person name="Lalanne C."/>
            <person name="Gautier V."/>
            <person name="Ament-Velasquez S.L."/>
            <person name="Kruys A."/>
            <person name="Hutchinson M.I."/>
            <person name="Powell A.J."/>
            <person name="Barry K."/>
            <person name="Miller A.N."/>
            <person name="Grigoriev I.V."/>
            <person name="Debuchy R."/>
            <person name="Gladieux P."/>
            <person name="Hiltunen Thoren M."/>
            <person name="Johannesson H."/>
        </authorList>
    </citation>
    <scope>NUCLEOTIDE SEQUENCE</scope>
    <source>
        <strain evidence="7">PSN293</strain>
    </source>
</reference>
<feature type="signal peptide" evidence="5">
    <location>
        <begin position="1"/>
        <end position="19"/>
    </location>
</feature>
<feature type="chain" id="PRO_5043016331" evidence="5">
    <location>
        <begin position="20"/>
        <end position="547"/>
    </location>
</feature>
<evidence type="ECO:0000256" key="3">
    <source>
        <dbReference type="ARBA" id="ARBA00023295"/>
    </source>
</evidence>
<keyword evidence="8" id="KW-1185">Reference proteome</keyword>
<keyword evidence="2 4" id="KW-0378">Hydrolase</keyword>
<dbReference type="InterPro" id="IPR023296">
    <property type="entry name" value="Glyco_hydro_beta-prop_sf"/>
</dbReference>
<feature type="domain" description="Beta-xylosidase C-terminal Concanavalin A-like" evidence="6">
    <location>
        <begin position="335"/>
        <end position="542"/>
    </location>
</feature>
<organism evidence="7 8">
    <name type="scientific">Rhypophila decipiens</name>
    <dbReference type="NCBI Taxonomy" id="261697"/>
    <lineage>
        <taxon>Eukaryota</taxon>
        <taxon>Fungi</taxon>
        <taxon>Dikarya</taxon>
        <taxon>Ascomycota</taxon>
        <taxon>Pezizomycotina</taxon>
        <taxon>Sordariomycetes</taxon>
        <taxon>Sordariomycetidae</taxon>
        <taxon>Sordariales</taxon>
        <taxon>Naviculisporaceae</taxon>
        <taxon>Rhypophila</taxon>
    </lineage>
</organism>
<protein>
    <submittedName>
        <fullName evidence="7">Glycosyl hydrolase</fullName>
    </submittedName>
</protein>
<dbReference type="Gene3D" id="2.115.10.20">
    <property type="entry name" value="Glycosyl hydrolase domain, family 43"/>
    <property type="match status" value="1"/>
</dbReference>
<comment type="similarity">
    <text evidence="1 4">Belongs to the glycosyl hydrolase 43 family.</text>
</comment>
<dbReference type="PANTHER" id="PTHR42812">
    <property type="entry name" value="BETA-XYLOSIDASE"/>
    <property type="match status" value="1"/>
</dbReference>
<evidence type="ECO:0000259" key="6">
    <source>
        <dbReference type="Pfam" id="PF17851"/>
    </source>
</evidence>